<keyword evidence="2" id="KW-1133">Transmembrane helix</keyword>
<accession>A0AAU8JJE7</accession>
<dbReference type="EMBL" id="CP159837">
    <property type="protein sequence ID" value="XCM39392.1"/>
    <property type="molecule type" value="Genomic_DNA"/>
</dbReference>
<sequence length="355" mass="39074">MSKLNHIQIIYKRCRSYLSQTKDSGFTLLEVLMAITVSSVVVYAMLSLVVSLLETEKRETAKTQTQIEIGQAIDYIASEIEQAAYIYESSCLGGGRQSDGNPVNGDEYCPGLSNIITFPSGLTPVLAFWKLEAVPYNTATNSNEALPVSCLNMPTTPINLQEECYGIKNSRSSYTLVVYGLRTDTNDTWDGPARITRYQMRKYKTDDLKNLTKTAEYLINNQDPETTTFQKWPCTNSPCSPKKITQYNDDVLVDLIDDDKNQSTGGTQAICDQNKYVNTTYSLSPAANTPDGFYACVSSPGGSGGYQDAVIFMRGNAAARAGEEPKSQNPAYLPSISRRVKAGTLLNRTPPEPSE</sequence>
<keyword evidence="2" id="KW-0472">Membrane</keyword>
<gene>
    <name evidence="3" type="ORF">ABWT76_002315</name>
</gene>
<evidence type="ECO:0000313" key="3">
    <source>
        <dbReference type="EMBL" id="XCM39392.1"/>
    </source>
</evidence>
<keyword evidence="2" id="KW-0812">Transmembrane</keyword>
<reference evidence="3" key="1">
    <citation type="submission" date="2024-07" db="EMBL/GenBank/DDBJ databases">
        <authorList>
            <person name="Kim Y.J."/>
            <person name="Jeong J.Y."/>
        </authorList>
    </citation>
    <scope>NUCLEOTIDE SEQUENCE</scope>
    <source>
        <strain evidence="3">GIHE-MW2</strain>
    </source>
</reference>
<organism evidence="3">
    <name type="scientific">Planktothricoides raciborskii GIHE-MW2</name>
    <dbReference type="NCBI Taxonomy" id="2792601"/>
    <lineage>
        <taxon>Bacteria</taxon>
        <taxon>Bacillati</taxon>
        <taxon>Cyanobacteriota</taxon>
        <taxon>Cyanophyceae</taxon>
        <taxon>Oscillatoriophycideae</taxon>
        <taxon>Oscillatoriales</taxon>
        <taxon>Oscillatoriaceae</taxon>
        <taxon>Planktothricoides</taxon>
    </lineage>
</organism>
<feature type="region of interest" description="Disordered" evidence="1">
    <location>
        <begin position="321"/>
        <end position="355"/>
    </location>
</feature>
<dbReference type="RefSeq" id="WP_190880229.1">
    <property type="nucleotide sequence ID" value="NZ_CP159837.1"/>
</dbReference>
<evidence type="ECO:0000256" key="2">
    <source>
        <dbReference type="SAM" id="Phobius"/>
    </source>
</evidence>
<proteinExistence type="predicted"/>
<feature type="transmembrane region" description="Helical" evidence="2">
    <location>
        <begin position="31"/>
        <end position="53"/>
    </location>
</feature>
<evidence type="ECO:0000256" key="1">
    <source>
        <dbReference type="SAM" id="MobiDB-lite"/>
    </source>
</evidence>
<dbReference type="InterPro" id="IPR012902">
    <property type="entry name" value="N_methyl_site"/>
</dbReference>
<protein>
    <submittedName>
        <fullName evidence="3">Prepilin-type N-terminal cleavage/methylation domain-containing protein</fullName>
    </submittedName>
</protein>
<dbReference type="Pfam" id="PF07963">
    <property type="entry name" value="N_methyl"/>
    <property type="match status" value="1"/>
</dbReference>
<dbReference type="NCBIfam" id="TIGR02532">
    <property type="entry name" value="IV_pilin_GFxxxE"/>
    <property type="match status" value="1"/>
</dbReference>
<dbReference type="AlphaFoldDB" id="A0AAU8JJE7"/>
<name>A0AAU8JJE7_9CYAN</name>